<feature type="transmembrane region" description="Helical" evidence="11">
    <location>
        <begin position="74"/>
        <end position="94"/>
    </location>
</feature>
<dbReference type="Proteomes" id="UP001523401">
    <property type="component" value="Unassembled WGS sequence"/>
</dbReference>
<keyword evidence="6" id="KW-0732">Signal</keyword>
<evidence type="ECO:0000256" key="7">
    <source>
        <dbReference type="ARBA" id="ARBA00022989"/>
    </source>
</evidence>
<feature type="transmembrane region" description="Helical" evidence="11">
    <location>
        <begin position="41"/>
        <end position="62"/>
    </location>
</feature>
<evidence type="ECO:0000256" key="1">
    <source>
        <dbReference type="ARBA" id="ARBA00004141"/>
    </source>
</evidence>
<comment type="caution">
    <text evidence="12">The sequence shown here is derived from an EMBL/GenBank/DDBJ whole genome shotgun (WGS) entry which is preliminary data.</text>
</comment>
<keyword evidence="13" id="KW-1185">Reference proteome</keyword>
<proteinExistence type="inferred from homology"/>
<dbReference type="Pfam" id="PF17090">
    <property type="entry name" value="Ytca"/>
    <property type="match status" value="1"/>
</dbReference>
<keyword evidence="4" id="KW-1003">Cell membrane</keyword>
<comment type="similarity">
    <text evidence="2">Belongs to the YtcA family.</text>
</comment>
<evidence type="ECO:0000256" key="8">
    <source>
        <dbReference type="ARBA" id="ARBA00023136"/>
    </source>
</evidence>
<dbReference type="RefSeq" id="WP_252849447.1">
    <property type="nucleotide sequence ID" value="NZ_BAPW01000003.1"/>
</dbReference>
<evidence type="ECO:0000256" key="4">
    <source>
        <dbReference type="ARBA" id="ARBA00022475"/>
    </source>
</evidence>
<keyword evidence="8 11" id="KW-0472">Membrane</keyword>
<evidence type="ECO:0000256" key="10">
    <source>
        <dbReference type="ARBA" id="ARBA00023288"/>
    </source>
</evidence>
<protein>
    <recommendedName>
        <fullName evidence="3">Uncharacterized protein YtcA</fullName>
    </recommendedName>
</protein>
<evidence type="ECO:0000256" key="3">
    <source>
        <dbReference type="ARBA" id="ARBA00021237"/>
    </source>
</evidence>
<comment type="subcellular location">
    <subcellularLocation>
        <location evidence="1">Membrane</location>
        <topology evidence="1">Multi-pass membrane protein</topology>
    </subcellularLocation>
</comment>
<dbReference type="EMBL" id="JAMXQU010000006">
    <property type="protein sequence ID" value="MCO6160243.1"/>
    <property type="molecule type" value="Genomic_DNA"/>
</dbReference>
<keyword evidence="5 11" id="KW-0812">Transmembrane</keyword>
<evidence type="ECO:0000256" key="5">
    <source>
        <dbReference type="ARBA" id="ARBA00022692"/>
    </source>
</evidence>
<evidence type="ECO:0000313" key="12">
    <source>
        <dbReference type="EMBL" id="MCO6160243.1"/>
    </source>
</evidence>
<name>A0ABT1CJ62_9PROT</name>
<keyword evidence="10 12" id="KW-0449">Lipoprotein</keyword>
<evidence type="ECO:0000256" key="9">
    <source>
        <dbReference type="ARBA" id="ARBA00023139"/>
    </source>
</evidence>
<evidence type="ECO:0000256" key="6">
    <source>
        <dbReference type="ARBA" id="ARBA00022729"/>
    </source>
</evidence>
<accession>A0ABT1CJ62</accession>
<keyword evidence="9" id="KW-0564">Palmitate</keyword>
<evidence type="ECO:0000256" key="2">
    <source>
        <dbReference type="ARBA" id="ARBA00008208"/>
    </source>
</evidence>
<evidence type="ECO:0000256" key="11">
    <source>
        <dbReference type="SAM" id="Phobius"/>
    </source>
</evidence>
<keyword evidence="7 11" id="KW-1133">Transmembrane helix</keyword>
<dbReference type="InterPro" id="IPR031381">
    <property type="entry name" value="YtcA"/>
</dbReference>
<evidence type="ECO:0000313" key="13">
    <source>
        <dbReference type="Proteomes" id="UP001523401"/>
    </source>
</evidence>
<organism evidence="12 13">
    <name type="scientific">Asaia lannensis NBRC 102526</name>
    <dbReference type="NCBI Taxonomy" id="1307926"/>
    <lineage>
        <taxon>Bacteria</taxon>
        <taxon>Pseudomonadati</taxon>
        <taxon>Pseudomonadota</taxon>
        <taxon>Alphaproteobacteria</taxon>
        <taxon>Acetobacterales</taxon>
        <taxon>Acetobacteraceae</taxon>
        <taxon>Asaia</taxon>
    </lineage>
</organism>
<gene>
    <name evidence="12" type="ORF">NF685_09405</name>
</gene>
<dbReference type="PROSITE" id="PS51257">
    <property type="entry name" value="PROKAR_LIPOPROTEIN"/>
    <property type="match status" value="1"/>
</dbReference>
<reference evidence="12 13" key="1">
    <citation type="submission" date="2022-06" db="EMBL/GenBank/DDBJ databases">
        <title>Whole-genome of Asaia lannensis strain LMG 27011T.</title>
        <authorList>
            <person name="Sombolestani A."/>
        </authorList>
    </citation>
    <scope>NUCLEOTIDE SEQUENCE [LARGE SCALE GENOMIC DNA]</scope>
    <source>
        <strain evidence="12 13">NBRC 102526</strain>
    </source>
</reference>
<sequence length="97" mass="10422">MRVISSLPRWHNGLLRFSPFLAALALGGCTRAPLQDVLGSFFPSWMLCAAIGAVAASSLRAVVGMLGMQQSVPAPILTYLAFLVAVTFLVWLVFFGH</sequence>